<dbReference type="EMBL" id="KI300541">
    <property type="protein sequence ID" value="ERZ96351.1"/>
    <property type="molecule type" value="Genomic_DNA"/>
</dbReference>
<accession>U9SMN2</accession>
<protein>
    <submittedName>
        <fullName evidence="1">Uncharacterized protein</fullName>
    </submittedName>
</protein>
<dbReference type="HOGENOM" id="CLU_1653078_0_0_1"/>
<proteinExistence type="predicted"/>
<name>U9SMN2_RHIID</name>
<gene>
    <name evidence="1" type="ORF">GLOINDRAFT_12722</name>
</gene>
<sequence>MSQNHVDRFHLWILRPALHSSGPEEIRRACVPISPDLHGLFVIESGPIHGPNDIIFEWMPYNQLNDIKEINNVLYLAIWKDGPLYYCHHKKEYVRKSKNEKIIIFSCLYDLPIITSEFYDKVISYSFSDDIQIHGISQNPNTKEYFIVFQEKNVVKNIQM</sequence>
<reference evidence="1" key="1">
    <citation type="submission" date="2013-07" db="EMBL/GenBank/DDBJ databases">
        <title>The genome of an arbuscular mycorrhizal fungus provides insights into the evolution of the oldest plant symbiosis.</title>
        <authorList>
            <consortium name="DOE Joint Genome Institute"/>
            <person name="Tisserant E."/>
            <person name="Malbreil M."/>
            <person name="Kuo A."/>
            <person name="Kohler A."/>
            <person name="Symeonidi A."/>
            <person name="Balestrini R."/>
            <person name="Charron P."/>
            <person name="Duensing N."/>
            <person name="Frei-dit-Frey N."/>
            <person name="Gianinazzi-Pearson V."/>
            <person name="Gilbert B."/>
            <person name="Handa Y."/>
            <person name="Hijri M."/>
            <person name="Kaul R."/>
            <person name="Kawaguchi M."/>
            <person name="Krajinski F."/>
            <person name="Lammers P."/>
            <person name="Lapierre D."/>
            <person name="Masclaux F.G."/>
            <person name="Murat C."/>
            <person name="Morin E."/>
            <person name="Ndikumana S."/>
            <person name="Pagni M."/>
            <person name="Petitpierre D."/>
            <person name="Requena N."/>
            <person name="Rosikiewicz P."/>
            <person name="Riley R."/>
            <person name="Saito K."/>
            <person name="San Clemente H."/>
            <person name="Shapiro H."/>
            <person name="van Tuinen D."/>
            <person name="Becard G."/>
            <person name="Bonfante P."/>
            <person name="Paszkowski U."/>
            <person name="Shachar-Hill Y."/>
            <person name="Young J.P."/>
            <person name="Sanders I.R."/>
            <person name="Henrissat B."/>
            <person name="Rensing S.A."/>
            <person name="Grigoriev I.V."/>
            <person name="Corradi N."/>
            <person name="Roux C."/>
            <person name="Martin F."/>
        </authorList>
    </citation>
    <scope>NUCLEOTIDE SEQUENCE</scope>
    <source>
        <strain evidence="1">DAOM 197198</strain>
    </source>
</reference>
<evidence type="ECO:0000313" key="1">
    <source>
        <dbReference type="EMBL" id="ERZ96351.1"/>
    </source>
</evidence>
<organism evidence="1">
    <name type="scientific">Rhizophagus irregularis (strain DAOM 181602 / DAOM 197198 / MUCL 43194)</name>
    <name type="common">Arbuscular mycorrhizal fungus</name>
    <name type="synonym">Glomus intraradices</name>
    <dbReference type="NCBI Taxonomy" id="747089"/>
    <lineage>
        <taxon>Eukaryota</taxon>
        <taxon>Fungi</taxon>
        <taxon>Fungi incertae sedis</taxon>
        <taxon>Mucoromycota</taxon>
        <taxon>Glomeromycotina</taxon>
        <taxon>Glomeromycetes</taxon>
        <taxon>Glomerales</taxon>
        <taxon>Glomeraceae</taxon>
        <taxon>Rhizophagus</taxon>
    </lineage>
</organism>
<dbReference type="AlphaFoldDB" id="U9SMN2"/>